<evidence type="ECO:0000256" key="1">
    <source>
        <dbReference type="ARBA" id="ARBA00008686"/>
    </source>
</evidence>
<keyword evidence="4" id="KW-0472">Membrane</keyword>
<dbReference type="STRING" id="33528.ENSGAFP00000001890"/>
<gene>
    <name evidence="5" type="ORF">CCH79_00010471</name>
</gene>
<organism evidence="5 6">
    <name type="scientific">Gambusia affinis</name>
    <name type="common">Western mosquitofish</name>
    <name type="synonym">Heterandria affinis</name>
    <dbReference type="NCBI Taxonomy" id="33528"/>
    <lineage>
        <taxon>Eukaryota</taxon>
        <taxon>Metazoa</taxon>
        <taxon>Chordata</taxon>
        <taxon>Craniata</taxon>
        <taxon>Vertebrata</taxon>
        <taxon>Euteleostomi</taxon>
        <taxon>Actinopterygii</taxon>
        <taxon>Neopterygii</taxon>
        <taxon>Teleostei</taxon>
        <taxon>Neoteleostei</taxon>
        <taxon>Acanthomorphata</taxon>
        <taxon>Ovalentaria</taxon>
        <taxon>Atherinomorphae</taxon>
        <taxon>Cyprinodontiformes</taxon>
        <taxon>Poeciliidae</taxon>
        <taxon>Poeciliinae</taxon>
        <taxon>Gambusia</taxon>
    </lineage>
</organism>
<evidence type="ECO:0000313" key="6">
    <source>
        <dbReference type="Proteomes" id="UP000250572"/>
    </source>
</evidence>
<keyword evidence="4" id="KW-1133">Transmembrane helix</keyword>
<name>A0A315V3U0_GAMAF</name>
<dbReference type="PANTHER" id="PTHR16294">
    <property type="entry name" value="DYSTROBREVIN BINDING PROTEIN 1 DYSBINDIN"/>
    <property type="match status" value="1"/>
</dbReference>
<evidence type="ECO:0000256" key="2">
    <source>
        <dbReference type="ARBA" id="ARBA00040078"/>
    </source>
</evidence>
<evidence type="ECO:0000256" key="4">
    <source>
        <dbReference type="SAM" id="Phobius"/>
    </source>
</evidence>
<keyword evidence="6" id="KW-1185">Reference proteome</keyword>
<dbReference type="Proteomes" id="UP000250572">
    <property type="component" value="Unassembled WGS sequence"/>
</dbReference>
<dbReference type="InterPro" id="IPR007531">
    <property type="entry name" value="Dysbindin"/>
</dbReference>
<feature type="compositionally biased region" description="Basic and acidic residues" evidence="3">
    <location>
        <begin position="506"/>
        <end position="520"/>
    </location>
</feature>
<proteinExistence type="inferred from homology"/>
<accession>A0A315V3U0</accession>
<keyword evidence="4" id="KW-0812">Transmembrane</keyword>
<protein>
    <recommendedName>
        <fullName evidence="2">Dysbindin domain-containing protein 1</fullName>
    </recommendedName>
</protein>
<sequence length="535" mass="59561">MHRGLVSQRSLALELTELTWKRSFVRYFVAVHCLLPLLISLLGGVTFSIWRGRFRLRSRGWFLSLSGPLVSPLALGQLGLQAVTVQAQTLQCLQGLLCHLRVAVVQEGSVLCALPGEPQWGGVPLPERGLQLADTQPGGDSSQVHGGHTLRELPLGRRFTSTFLWALLPRHPPAPTFHRFASLSLLISSATSPAVFPGSSWLLSGLLICLSFFLPSRFLADRALLHATLSPESRPSQPVPPGHAASSGWEFSPTFLHPAKDKRTAFDADQSCKGYKPIVFHTGLFDPSFLLNPAEPRWLGRAAFDDQTWPSWLGAACYLQHREPSTLQRFVRIHLHLGRLGEIPNPLTDVPLRRFWTLEEASEVRRSPNRRSYIDDGSDLDRTLATFINRKPNKNIQKLLKPSSSGDLSKELFQHPSGEAEASLSGHTASLLHISEKRQPLSSVSSLEVHFDLLDLTELTDMSDQELAEVFADSDEENHRESPAGSHQPVLPRSGYMRSPSWTRCSKVELPRERKHHSDSDTADPLMKLERAKHP</sequence>
<comment type="caution">
    <text evidence="5">The sequence shown here is derived from an EMBL/GenBank/DDBJ whole genome shotgun (WGS) entry which is preliminary data.</text>
</comment>
<evidence type="ECO:0000256" key="3">
    <source>
        <dbReference type="SAM" id="MobiDB-lite"/>
    </source>
</evidence>
<dbReference type="GO" id="GO:0005737">
    <property type="term" value="C:cytoplasm"/>
    <property type="evidence" value="ECO:0007669"/>
    <property type="project" value="InterPro"/>
</dbReference>
<dbReference type="Pfam" id="PF04440">
    <property type="entry name" value="Dysbindin"/>
    <property type="match status" value="1"/>
</dbReference>
<dbReference type="AlphaFoldDB" id="A0A315V3U0"/>
<evidence type="ECO:0000313" key="5">
    <source>
        <dbReference type="EMBL" id="PWA17312.1"/>
    </source>
</evidence>
<reference evidence="5 6" key="1">
    <citation type="journal article" date="2018" name="G3 (Bethesda)">
        <title>A High-Quality Reference Genome for the Invasive Mosquitofish Gambusia affinis Using a Chicago Library.</title>
        <authorList>
            <person name="Hoffberg S.L."/>
            <person name="Troendle N.J."/>
            <person name="Glenn T.C."/>
            <person name="Mahmud O."/>
            <person name="Louha S."/>
            <person name="Chalopin D."/>
            <person name="Bennetzen J.L."/>
            <person name="Mauricio R."/>
        </authorList>
    </citation>
    <scope>NUCLEOTIDE SEQUENCE [LARGE SCALE GENOMIC DNA]</scope>
    <source>
        <strain evidence="5">NE01/NJP1002.9</strain>
        <tissue evidence="5">Muscle</tissue>
    </source>
</reference>
<dbReference type="EMBL" id="NHOQ01002371">
    <property type="protein sequence ID" value="PWA17312.1"/>
    <property type="molecule type" value="Genomic_DNA"/>
</dbReference>
<comment type="similarity">
    <text evidence="1">Belongs to the dysbindin family.</text>
</comment>
<feature type="transmembrane region" description="Helical" evidence="4">
    <location>
        <begin position="27"/>
        <end position="50"/>
    </location>
</feature>
<dbReference type="PANTHER" id="PTHR16294:SF4">
    <property type="entry name" value="DYSBINDIN DOMAIN-CONTAINING PROTEIN 1"/>
    <property type="match status" value="1"/>
</dbReference>
<feature type="region of interest" description="Disordered" evidence="3">
    <location>
        <begin position="472"/>
        <end position="535"/>
    </location>
</feature>